<keyword evidence="1" id="KW-0328">Glycosyltransferase</keyword>
<comment type="function">
    <text evidence="3">Protein-arginine rhamnosyltransferase that catalyzes the transfer of a single rhamnose to elongation factor P (EF-P) on 'Lys-32', a modification required for EF-P-dependent rescue of polyproline stalled ribosomes.</text>
</comment>
<dbReference type="RefSeq" id="WP_083394360.1">
    <property type="nucleotide sequence ID" value="NZ_FOAS01000020.1"/>
</dbReference>
<dbReference type="NCBIfam" id="TIGR03837">
    <property type="entry name" value="efp_Arg_rhamno"/>
    <property type="match status" value="1"/>
</dbReference>
<protein>
    <recommendedName>
        <fullName evidence="5">Protein-arginine rhamnosyltransferase</fullName>
    </recommendedName>
    <alternativeName>
        <fullName evidence="6">EF-P arginine rhamnosyltransferase</fullName>
    </alternativeName>
</protein>
<dbReference type="AlphaFoldDB" id="A0A1H7ST67"/>
<evidence type="ECO:0000256" key="1">
    <source>
        <dbReference type="ARBA" id="ARBA00022676"/>
    </source>
</evidence>
<gene>
    <name evidence="8" type="ORF">SAMN05216214_12017</name>
</gene>
<dbReference type="EMBL" id="FOAS01000020">
    <property type="protein sequence ID" value="SEL74707.1"/>
    <property type="molecule type" value="Genomic_DNA"/>
</dbReference>
<keyword evidence="9" id="KW-1185">Reference proteome</keyword>
<organism evidence="8 9">
    <name type="scientific">Atopomonas hussainii</name>
    <dbReference type="NCBI Taxonomy" id="1429083"/>
    <lineage>
        <taxon>Bacteria</taxon>
        <taxon>Pseudomonadati</taxon>
        <taxon>Pseudomonadota</taxon>
        <taxon>Gammaproteobacteria</taxon>
        <taxon>Pseudomonadales</taxon>
        <taxon>Pseudomonadaceae</taxon>
        <taxon>Atopomonas</taxon>
    </lineage>
</organism>
<reference evidence="8 9" key="1">
    <citation type="submission" date="2016-10" db="EMBL/GenBank/DDBJ databases">
        <authorList>
            <person name="de Groot N.N."/>
        </authorList>
    </citation>
    <scope>NUCLEOTIDE SEQUENCE [LARGE SCALE GENOMIC DNA]</scope>
    <source>
        <strain evidence="8 9">JCM 19513</strain>
    </source>
</reference>
<evidence type="ECO:0000256" key="4">
    <source>
        <dbReference type="ARBA" id="ARBA00024346"/>
    </source>
</evidence>
<accession>A0A1H7ST67</accession>
<evidence type="ECO:0000313" key="9">
    <source>
        <dbReference type="Proteomes" id="UP000185766"/>
    </source>
</evidence>
<dbReference type="STRING" id="1429083.GCA_001885685_00210"/>
<comment type="similarity">
    <text evidence="4">Belongs to the glycosyltransferase 104 family.</text>
</comment>
<evidence type="ECO:0000256" key="6">
    <source>
        <dbReference type="ARBA" id="ARBA00030025"/>
    </source>
</evidence>
<evidence type="ECO:0000256" key="5">
    <source>
        <dbReference type="ARBA" id="ARBA00024416"/>
    </source>
</evidence>
<dbReference type="GO" id="GO:0106361">
    <property type="term" value="F:protein-arginine rhamnosyltransferase activity"/>
    <property type="evidence" value="ECO:0007669"/>
    <property type="project" value="InterPro"/>
</dbReference>
<name>A0A1H7ST67_9GAMM</name>
<comment type="catalytic activity">
    <reaction evidence="7">
        <text>dTDP-beta-L-rhamnose + L-arginyl-[protein] = N(omega)-(alpha-L-rhamnosyl)-L-arginyl-[protein] + dTDP + H(+)</text>
        <dbReference type="Rhea" id="RHEA:66692"/>
        <dbReference type="Rhea" id="RHEA-COMP:10532"/>
        <dbReference type="Rhea" id="RHEA-COMP:17096"/>
        <dbReference type="ChEBI" id="CHEBI:15378"/>
        <dbReference type="ChEBI" id="CHEBI:29965"/>
        <dbReference type="ChEBI" id="CHEBI:57510"/>
        <dbReference type="ChEBI" id="CHEBI:58369"/>
        <dbReference type="ChEBI" id="CHEBI:167445"/>
    </reaction>
    <physiologicalReaction direction="left-to-right" evidence="7">
        <dbReference type="Rhea" id="RHEA:66693"/>
    </physiologicalReaction>
</comment>
<dbReference type="InterPro" id="IPR016633">
    <property type="entry name" value="EarP"/>
</dbReference>
<evidence type="ECO:0000313" key="8">
    <source>
        <dbReference type="EMBL" id="SEL74707.1"/>
    </source>
</evidence>
<dbReference type="Pfam" id="PF10093">
    <property type="entry name" value="EarP"/>
    <property type="match status" value="1"/>
</dbReference>
<dbReference type="PIRSF" id="PIRSF015557">
    <property type="entry name" value="UCP015557"/>
    <property type="match status" value="1"/>
</dbReference>
<evidence type="ECO:0000256" key="2">
    <source>
        <dbReference type="ARBA" id="ARBA00022679"/>
    </source>
</evidence>
<keyword evidence="2" id="KW-0808">Transferase</keyword>
<evidence type="ECO:0000256" key="3">
    <source>
        <dbReference type="ARBA" id="ARBA00024303"/>
    </source>
</evidence>
<proteinExistence type="inferred from homology"/>
<sequence>MHTAPARWDIFCAVVDNYGDIGVTWRLARQLVAEHGQQVRLWVDEPAALAHLWPAANPHLEQQVLAGVDVWRWDAQAEQAEPPDVVIEAFACELPAAYVARMAAQPRPPLWLNLEYLSAEDWVEGCHGLPSPQAGLKKHFFFPGFTAKTGGLLREQGLMAAQAGFDRRAFLQTLNVPLAQLEQALLVSLFAYADAPLASLLAAWQVDSAPVIALLPAGRLVPLAAQALGVEQLAVGDVLTRGALTLVVLPFLPQDDYDQLLWSCDLNFVRGEDSFVRAQWAAAPLLWHIYRQADDAHLDKLNAFLDRYVSGLAAEQAALVRQVQLAWNQQTDMRQRWPELRNSLPVLQKHHAAWRAGLMAQEDAALKLMHFYATWL</sequence>
<dbReference type="Proteomes" id="UP000185766">
    <property type="component" value="Unassembled WGS sequence"/>
</dbReference>
<evidence type="ECO:0000256" key="7">
    <source>
        <dbReference type="ARBA" id="ARBA00048472"/>
    </source>
</evidence>